<protein>
    <submittedName>
        <fullName evidence="1">Bacteriophage HK97-gp10, putative tail-component</fullName>
    </submittedName>
</protein>
<comment type="caution">
    <text evidence="1">The sequence shown here is derived from an EMBL/GenBank/DDBJ whole genome shotgun (WGS) entry which is preliminary data.</text>
</comment>
<dbReference type="Proteomes" id="UP000037267">
    <property type="component" value="Unassembled WGS sequence"/>
</dbReference>
<dbReference type="STRING" id="1503.CLPU_22c00190"/>
<reference evidence="2" key="1">
    <citation type="submission" date="2015-07" db="EMBL/GenBank/DDBJ databases">
        <title>Draft genome sequence of the purine-degrading Gottschalkia purinilyticum DSM 1384 (formerly Clostridium purinilyticum).</title>
        <authorList>
            <person name="Poehlein A."/>
            <person name="Schiel-Bengelsdorf B."/>
            <person name="Bengelsdorf F.R."/>
            <person name="Daniel R."/>
            <person name="Duerre P."/>
        </authorList>
    </citation>
    <scope>NUCLEOTIDE SEQUENCE [LARGE SCALE GENOMIC DNA]</scope>
    <source>
        <strain evidence="2">DSM 1384</strain>
    </source>
</reference>
<dbReference type="AlphaFoldDB" id="A0A0L0W6Q4"/>
<dbReference type="InterPro" id="IPR010064">
    <property type="entry name" value="HK97-gp10_tail"/>
</dbReference>
<sequence>MGFEIEGLDMCIKNLEKIKVNFPKKIEQFILEIGNRMLRKVKKKTPVGQYSNGQTGGDLRRSWEVGNVVRNGEDFYVEIYNPLHYGPHVEYGHRTRLGTSKNPKYKSKGSIAFVPGVFMLKISLAEIERELPKHLEKIWNSIDW</sequence>
<dbReference type="Pfam" id="PF04883">
    <property type="entry name" value="HK97-gp10_like"/>
    <property type="match status" value="1"/>
</dbReference>
<evidence type="ECO:0000313" key="1">
    <source>
        <dbReference type="EMBL" id="KNF07167.1"/>
    </source>
</evidence>
<accession>A0A0L0W6Q4</accession>
<dbReference type="RefSeq" id="WP_050378741.1">
    <property type="nucleotide sequence ID" value="NZ_LGSS01000022.1"/>
</dbReference>
<dbReference type="OrthoDB" id="1850874at2"/>
<dbReference type="EMBL" id="LGSS01000022">
    <property type="protein sequence ID" value="KNF07167.1"/>
    <property type="molecule type" value="Genomic_DNA"/>
</dbReference>
<name>A0A0L0W6Q4_GOTPU</name>
<gene>
    <name evidence="1" type="ORF">CLPU_22c00190</name>
</gene>
<evidence type="ECO:0000313" key="2">
    <source>
        <dbReference type="Proteomes" id="UP000037267"/>
    </source>
</evidence>
<proteinExistence type="predicted"/>
<organism evidence="1 2">
    <name type="scientific">Gottschalkia purinilytica</name>
    <name type="common">Clostridium purinilyticum</name>
    <dbReference type="NCBI Taxonomy" id="1503"/>
    <lineage>
        <taxon>Bacteria</taxon>
        <taxon>Bacillati</taxon>
        <taxon>Bacillota</taxon>
        <taxon>Tissierellia</taxon>
        <taxon>Tissierellales</taxon>
        <taxon>Gottschalkiaceae</taxon>
        <taxon>Gottschalkia</taxon>
    </lineage>
</organism>
<keyword evidence="2" id="KW-1185">Reference proteome</keyword>